<gene>
    <name evidence="2" type="ORF">ACH5RR_002667</name>
</gene>
<keyword evidence="3" id="KW-1185">Reference proteome</keyword>
<feature type="transmembrane region" description="Helical" evidence="1">
    <location>
        <begin position="69"/>
        <end position="90"/>
    </location>
</feature>
<proteinExistence type="predicted"/>
<evidence type="ECO:0000313" key="3">
    <source>
        <dbReference type="Proteomes" id="UP001630127"/>
    </source>
</evidence>
<reference evidence="2 3" key="1">
    <citation type="submission" date="2024-11" db="EMBL/GenBank/DDBJ databases">
        <title>A near-complete genome assembly of Cinchona calisaya.</title>
        <authorList>
            <person name="Lian D.C."/>
            <person name="Zhao X.W."/>
            <person name="Wei L."/>
        </authorList>
    </citation>
    <scope>NUCLEOTIDE SEQUENCE [LARGE SCALE GENOMIC DNA]</scope>
    <source>
        <tissue evidence="2">Nenye</tissue>
    </source>
</reference>
<name>A0ABD3ASQ4_9GENT</name>
<dbReference type="AlphaFoldDB" id="A0ABD3ASQ4"/>
<evidence type="ECO:0000256" key="1">
    <source>
        <dbReference type="SAM" id="Phobius"/>
    </source>
</evidence>
<organism evidence="2 3">
    <name type="scientific">Cinchona calisaya</name>
    <dbReference type="NCBI Taxonomy" id="153742"/>
    <lineage>
        <taxon>Eukaryota</taxon>
        <taxon>Viridiplantae</taxon>
        <taxon>Streptophyta</taxon>
        <taxon>Embryophyta</taxon>
        <taxon>Tracheophyta</taxon>
        <taxon>Spermatophyta</taxon>
        <taxon>Magnoliopsida</taxon>
        <taxon>eudicotyledons</taxon>
        <taxon>Gunneridae</taxon>
        <taxon>Pentapetalae</taxon>
        <taxon>asterids</taxon>
        <taxon>lamiids</taxon>
        <taxon>Gentianales</taxon>
        <taxon>Rubiaceae</taxon>
        <taxon>Cinchonoideae</taxon>
        <taxon>Cinchoneae</taxon>
        <taxon>Cinchona</taxon>
    </lineage>
</organism>
<keyword evidence="1" id="KW-1133">Transmembrane helix</keyword>
<keyword evidence="1" id="KW-0472">Membrane</keyword>
<comment type="caution">
    <text evidence="2">The sequence shown here is derived from an EMBL/GenBank/DDBJ whole genome shotgun (WGS) entry which is preliminary data.</text>
</comment>
<sequence length="126" mass="13851">MDVSCGVNNSLDDEAVVIDIDRLIASPSLHHAVVIQDDHAPVKESSQKVLSSFEVQSSNQESQEGIGNLIKMSLMASLAFSIWMGFTAFFTNSLSSAFRNIPQCSAVYLALLSSFWDVRATHDWIL</sequence>
<dbReference type="EMBL" id="JBJUIK010000002">
    <property type="protein sequence ID" value="KAL3534206.1"/>
    <property type="molecule type" value="Genomic_DNA"/>
</dbReference>
<protein>
    <submittedName>
        <fullName evidence="2">Uncharacterized protein</fullName>
    </submittedName>
</protein>
<evidence type="ECO:0000313" key="2">
    <source>
        <dbReference type="EMBL" id="KAL3534206.1"/>
    </source>
</evidence>
<dbReference type="Proteomes" id="UP001630127">
    <property type="component" value="Unassembled WGS sequence"/>
</dbReference>
<accession>A0ABD3ASQ4</accession>
<keyword evidence="1" id="KW-0812">Transmembrane</keyword>